<dbReference type="GeneID" id="98567994"/>
<comment type="caution">
    <text evidence="10">The sequence shown here is derived from an EMBL/GenBank/DDBJ whole genome shotgun (WGS) entry which is preliminary data.</text>
</comment>
<comment type="subunit">
    <text evidence="2 7">Heterodimer of SbcC and SbcD.</text>
</comment>
<feature type="domain" description="Nuclease SbcCD subunit D C-terminal" evidence="9">
    <location>
        <begin position="261"/>
        <end position="352"/>
    </location>
</feature>
<sequence>MKFLHTGDWHIGKKLNGYDLLEEQSFAFQEVMKIAETEKVDGIIIAGDLYDRSVPSIEAVELFNHMLFEMNLKKGYPVFAISGNHDSATRLETGGPWYETLNFHLHTKLAQGLKPVEFGDSQLFLLPYFEPFEARAYFQDDEIRSVDQAMALVVAEMTTHFKPGLKQILVSHFFVAGSEKSDSETKVMVGGLDVVPLSLLEGFDYVALGHLHHKNALQGDNARYSGSLLKYSLSEINQKKGVWLVETADEKVSYDFIEIPPYRALLHLEEDFGTLMSPAFYQQIDREAYIAISLTDRGVIPNVMNQLRSVYPRIIQMERAFGRERELAPQRSTVALKETSPTELFSEYFKETTGEALTPRQAAWLAEEISDTQREK</sequence>
<comment type="function">
    <text evidence="7">SbcCD cleaves DNA hairpin structures. These structures can inhibit DNA replication and are intermediates in certain DNA recombination reactions. The complex acts as a 3'-&gt;5' double strand exonuclease that can open hairpins. It also has a 5' single-strand endonuclease activity.</text>
</comment>
<dbReference type="InterPro" id="IPR041796">
    <property type="entry name" value="Mre11_N"/>
</dbReference>
<evidence type="ECO:0000256" key="3">
    <source>
        <dbReference type="ARBA" id="ARBA00013365"/>
    </source>
</evidence>
<feature type="domain" description="Calcineurin-like phosphoesterase" evidence="8">
    <location>
        <begin position="1"/>
        <end position="213"/>
    </location>
</feature>
<dbReference type="CDD" id="cd00840">
    <property type="entry name" value="MPP_Mre11_N"/>
    <property type="match status" value="1"/>
</dbReference>
<dbReference type="GO" id="GO:0008408">
    <property type="term" value="F:3'-5' exonuclease activity"/>
    <property type="evidence" value="ECO:0007669"/>
    <property type="project" value="InterPro"/>
</dbReference>
<evidence type="ECO:0000313" key="11">
    <source>
        <dbReference type="Proteomes" id="UP000287239"/>
    </source>
</evidence>
<dbReference type="InterPro" id="IPR029052">
    <property type="entry name" value="Metallo-depent_PP-like"/>
</dbReference>
<protein>
    <recommendedName>
        <fullName evidence="3 7">Nuclease SbcCD subunit D</fullName>
    </recommendedName>
</protein>
<dbReference type="InterPro" id="IPR050535">
    <property type="entry name" value="DNA_Repair-Maintenance_Comp"/>
</dbReference>
<evidence type="ECO:0000259" key="9">
    <source>
        <dbReference type="Pfam" id="PF12320"/>
    </source>
</evidence>
<keyword evidence="11" id="KW-1185">Reference proteome</keyword>
<dbReference type="Pfam" id="PF00149">
    <property type="entry name" value="Metallophos"/>
    <property type="match status" value="1"/>
</dbReference>
<evidence type="ECO:0000313" key="10">
    <source>
        <dbReference type="EMBL" id="RST96027.1"/>
    </source>
</evidence>
<evidence type="ECO:0000256" key="2">
    <source>
        <dbReference type="ARBA" id="ARBA00011322"/>
    </source>
</evidence>
<dbReference type="GO" id="GO:0004519">
    <property type="term" value="F:endonuclease activity"/>
    <property type="evidence" value="ECO:0007669"/>
    <property type="project" value="UniProtKB-KW"/>
</dbReference>
<keyword evidence="7" id="KW-0255">Endonuclease</keyword>
<accession>A0A429ZQR5</accession>
<evidence type="ECO:0000256" key="7">
    <source>
        <dbReference type="RuleBase" id="RU363069"/>
    </source>
</evidence>
<dbReference type="NCBIfam" id="TIGR00619">
    <property type="entry name" value="sbcd"/>
    <property type="match status" value="1"/>
</dbReference>
<keyword evidence="7" id="KW-0235">DNA replication</keyword>
<reference evidence="10 11" key="1">
    <citation type="submission" date="2017-05" db="EMBL/GenBank/DDBJ databases">
        <title>Vagococcus spp. assemblies.</title>
        <authorList>
            <person name="Gulvik C.A."/>
        </authorList>
    </citation>
    <scope>NUCLEOTIDE SEQUENCE [LARGE SCALE GENOMIC DNA]</scope>
    <source>
        <strain evidence="10 11">NCFB 2777</strain>
    </source>
</reference>
<dbReference type="GO" id="GO:0006310">
    <property type="term" value="P:DNA recombination"/>
    <property type="evidence" value="ECO:0007669"/>
    <property type="project" value="UniProtKB-KW"/>
</dbReference>
<dbReference type="Gene3D" id="3.60.21.10">
    <property type="match status" value="1"/>
</dbReference>
<dbReference type="GO" id="GO:0006260">
    <property type="term" value="P:DNA replication"/>
    <property type="evidence" value="ECO:0007669"/>
    <property type="project" value="UniProtKB-KW"/>
</dbReference>
<name>A0A429ZQR5_9ENTE</name>
<keyword evidence="4 7" id="KW-0540">Nuclease</keyword>
<gene>
    <name evidence="7" type="primary">sbcD</name>
    <name evidence="10" type="ORF">CBF35_06405</name>
</gene>
<dbReference type="InterPro" id="IPR004593">
    <property type="entry name" value="SbcD"/>
</dbReference>
<dbReference type="InterPro" id="IPR026843">
    <property type="entry name" value="SbcD_C"/>
</dbReference>
<proteinExistence type="inferred from homology"/>
<dbReference type="Pfam" id="PF12320">
    <property type="entry name" value="SbcD_C"/>
    <property type="match status" value="1"/>
</dbReference>
<organism evidence="10 11">
    <name type="scientific">Vagococcus salmoninarum</name>
    <dbReference type="NCBI Taxonomy" id="2739"/>
    <lineage>
        <taxon>Bacteria</taxon>
        <taxon>Bacillati</taxon>
        <taxon>Bacillota</taxon>
        <taxon>Bacilli</taxon>
        <taxon>Lactobacillales</taxon>
        <taxon>Enterococcaceae</taxon>
        <taxon>Vagococcus</taxon>
    </lineage>
</organism>
<evidence type="ECO:0000259" key="8">
    <source>
        <dbReference type="Pfam" id="PF00149"/>
    </source>
</evidence>
<dbReference type="OrthoDB" id="9773856at2"/>
<dbReference type="AlphaFoldDB" id="A0A429ZQR5"/>
<dbReference type="RefSeq" id="WP_126779259.1">
    <property type="nucleotide sequence ID" value="NZ_NGJU01000008.1"/>
</dbReference>
<keyword evidence="6 7" id="KW-0269">Exonuclease</keyword>
<evidence type="ECO:0000256" key="5">
    <source>
        <dbReference type="ARBA" id="ARBA00022801"/>
    </source>
</evidence>
<dbReference type="PANTHER" id="PTHR30337:SF0">
    <property type="entry name" value="NUCLEASE SBCCD SUBUNIT D"/>
    <property type="match status" value="1"/>
</dbReference>
<dbReference type="PANTHER" id="PTHR30337">
    <property type="entry name" value="COMPONENT OF ATP-DEPENDENT DSDNA EXONUCLEASE"/>
    <property type="match status" value="1"/>
</dbReference>
<evidence type="ECO:0000256" key="1">
    <source>
        <dbReference type="ARBA" id="ARBA00010555"/>
    </source>
</evidence>
<keyword evidence="7" id="KW-0233">DNA recombination</keyword>
<dbReference type="InterPro" id="IPR004843">
    <property type="entry name" value="Calcineurin-like_PHP"/>
</dbReference>
<evidence type="ECO:0000256" key="4">
    <source>
        <dbReference type="ARBA" id="ARBA00022722"/>
    </source>
</evidence>
<comment type="similarity">
    <text evidence="1 7">Belongs to the SbcD family.</text>
</comment>
<dbReference type="Proteomes" id="UP000287239">
    <property type="component" value="Unassembled WGS sequence"/>
</dbReference>
<dbReference type="SUPFAM" id="SSF56300">
    <property type="entry name" value="Metallo-dependent phosphatases"/>
    <property type="match status" value="1"/>
</dbReference>
<evidence type="ECO:0000256" key="6">
    <source>
        <dbReference type="ARBA" id="ARBA00022839"/>
    </source>
</evidence>
<dbReference type="EMBL" id="NGJU01000008">
    <property type="protein sequence ID" value="RST96027.1"/>
    <property type="molecule type" value="Genomic_DNA"/>
</dbReference>
<keyword evidence="5 7" id="KW-0378">Hydrolase</keyword>